<keyword evidence="8 9" id="KW-0472">Membrane</keyword>
<dbReference type="InterPro" id="IPR004813">
    <property type="entry name" value="OPT"/>
</dbReference>
<keyword evidence="11" id="KW-1185">Reference proteome</keyword>
<feature type="transmembrane region" description="Helical" evidence="9">
    <location>
        <begin position="212"/>
        <end position="233"/>
    </location>
</feature>
<feature type="transmembrane region" description="Helical" evidence="9">
    <location>
        <begin position="739"/>
        <end position="763"/>
    </location>
</feature>
<evidence type="ECO:0000313" key="10">
    <source>
        <dbReference type="EMBL" id="KAF3765031.1"/>
    </source>
</evidence>
<feature type="transmembrane region" description="Helical" evidence="9">
    <location>
        <begin position="711"/>
        <end position="727"/>
    </location>
</feature>
<feature type="transmembrane region" description="Helical" evidence="9">
    <location>
        <begin position="239"/>
        <end position="262"/>
    </location>
</feature>
<keyword evidence="6" id="KW-0653">Protein transport</keyword>
<keyword evidence="7 9" id="KW-1133">Transmembrane helix</keyword>
<evidence type="ECO:0000256" key="2">
    <source>
        <dbReference type="ARBA" id="ARBA00008807"/>
    </source>
</evidence>
<evidence type="ECO:0000256" key="4">
    <source>
        <dbReference type="ARBA" id="ARBA00022692"/>
    </source>
</evidence>
<protein>
    <submittedName>
        <fullName evidence="10">Isp4 protein</fullName>
    </submittedName>
</protein>
<gene>
    <name evidence="10" type="ORF">M406DRAFT_346833</name>
</gene>
<dbReference type="PANTHER" id="PTHR22601">
    <property type="entry name" value="ISP4 LIKE PROTEIN"/>
    <property type="match status" value="1"/>
</dbReference>
<evidence type="ECO:0000256" key="5">
    <source>
        <dbReference type="ARBA" id="ARBA00022856"/>
    </source>
</evidence>
<keyword evidence="3" id="KW-0813">Transport</keyword>
<name>A0A9P4Y1S5_CRYP1</name>
<evidence type="ECO:0000256" key="9">
    <source>
        <dbReference type="SAM" id="Phobius"/>
    </source>
</evidence>
<dbReference type="EMBL" id="MU032348">
    <property type="protein sequence ID" value="KAF3765031.1"/>
    <property type="molecule type" value="Genomic_DNA"/>
</dbReference>
<dbReference type="RefSeq" id="XP_040775992.1">
    <property type="nucleotide sequence ID" value="XM_040922225.1"/>
</dbReference>
<dbReference type="AlphaFoldDB" id="A0A9P4Y1S5"/>
<organism evidence="10 11">
    <name type="scientific">Cryphonectria parasitica (strain ATCC 38755 / EP155)</name>
    <dbReference type="NCBI Taxonomy" id="660469"/>
    <lineage>
        <taxon>Eukaryota</taxon>
        <taxon>Fungi</taxon>
        <taxon>Dikarya</taxon>
        <taxon>Ascomycota</taxon>
        <taxon>Pezizomycotina</taxon>
        <taxon>Sordariomycetes</taxon>
        <taxon>Sordariomycetidae</taxon>
        <taxon>Diaporthales</taxon>
        <taxon>Cryphonectriaceae</taxon>
        <taxon>Cryphonectria-Endothia species complex</taxon>
        <taxon>Cryphonectria</taxon>
    </lineage>
</organism>
<sequence>MNILHKIFRRRHAAEIVAFDVAVAETSSEREILRSLGVASLKQFEKMHHLDPNMPLDELEQIDAAIRQGNAEKGVEIEHLIVEDNSPYPEVRSTVRNYDVDLPANTIRAWVIGLFLCTIGSGINMLFSLRNPSIEVTTYVIQLVAYPIGLLWDRIFPDRVFNVFGLRFNLCPGKFNFKEHVIITVMSNAAYGGGALYATDVIIVQQVWYKQYLGWAWQTLFGVTTLCLGYGLAGISRRFLVWPAAMIWPSNLVNCALFYALHDHSSKAEPESASGWRMGRYKWFMILAACSFVWYWLPGWLFQGMSFFCFITWIAPDNAIVNQLFGGVSGYGLLPLTLDWTVVSGYLGSPLITPFYAIANTIGGVLVFFVAMSMGMYYSGFWYGAYLPVQSPQSYDNTGNMYNVSAILDVSVFNEEKYYAYSPLYMPMQYVIAYGLAFASISSMIVHVILYHSRQVKAQFKLARNQEDDSHMRMMKKYRDADDWWYLALFAVMIALSFVVVCAWPTELPWWAFVVCILIAVIFTVPIGIIQAITNIQLGLNLLTEYVVGYLVPGRPVAMMLFKNYGYICCTQALGFAQDMKLGHYMKVPPRTMFSAQLIASVWSAIVQIAVMNWALAHIPDVCSDDQPNQYTCTGQKVFYTASVIWGAIGPRRIFSAGALYSGLQWFWLLGALAPLLSWYFARKYPMSIWRYIHVPLILGGSGYLPPATTYIYLCWGLVGTIFNFFIKRRWNAWWMQYNYITSAALDCGLIISTIVVFFSLYLTMADPPNWFGNVGALSTADFASTAVYSVLPPGETFGPSTWV</sequence>
<feature type="transmembrane region" description="Helical" evidence="9">
    <location>
        <begin position="484"/>
        <end position="504"/>
    </location>
</feature>
<dbReference type="Pfam" id="PF03169">
    <property type="entry name" value="OPT"/>
    <property type="match status" value="1"/>
</dbReference>
<evidence type="ECO:0000256" key="1">
    <source>
        <dbReference type="ARBA" id="ARBA00004141"/>
    </source>
</evidence>
<feature type="transmembrane region" description="Helical" evidence="9">
    <location>
        <begin position="510"/>
        <end position="533"/>
    </location>
</feature>
<feature type="transmembrane region" description="Helical" evidence="9">
    <location>
        <begin position="689"/>
        <end position="705"/>
    </location>
</feature>
<dbReference type="GO" id="GO:0035673">
    <property type="term" value="F:oligopeptide transmembrane transporter activity"/>
    <property type="evidence" value="ECO:0007669"/>
    <property type="project" value="InterPro"/>
</dbReference>
<feature type="transmembrane region" description="Helical" evidence="9">
    <location>
        <begin position="355"/>
        <end position="378"/>
    </location>
</feature>
<dbReference type="Proteomes" id="UP000803844">
    <property type="component" value="Unassembled WGS sequence"/>
</dbReference>
<comment type="similarity">
    <text evidence="2">Belongs to the oligopeptide OPT transporter family.</text>
</comment>
<keyword evidence="4 9" id="KW-0812">Transmembrane</keyword>
<evidence type="ECO:0000256" key="7">
    <source>
        <dbReference type="ARBA" id="ARBA00022989"/>
    </source>
</evidence>
<feature type="transmembrane region" description="Helical" evidence="9">
    <location>
        <begin position="594"/>
        <end position="616"/>
    </location>
</feature>
<proteinExistence type="inferred from homology"/>
<dbReference type="InterPro" id="IPR004648">
    <property type="entry name" value="Oligpept_transpt"/>
</dbReference>
<evidence type="ECO:0000256" key="8">
    <source>
        <dbReference type="ARBA" id="ARBA00023136"/>
    </source>
</evidence>
<evidence type="ECO:0000313" key="11">
    <source>
        <dbReference type="Proteomes" id="UP000803844"/>
    </source>
</evidence>
<comment type="subcellular location">
    <subcellularLocation>
        <location evidence="1">Membrane</location>
        <topology evidence="1">Multi-pass membrane protein</topology>
    </subcellularLocation>
</comment>
<feature type="transmembrane region" description="Helical" evidence="9">
    <location>
        <begin position="107"/>
        <end position="127"/>
    </location>
</feature>
<comment type="caution">
    <text evidence="10">The sequence shown here is derived from an EMBL/GenBank/DDBJ whole genome shotgun (WGS) entry which is preliminary data.</text>
</comment>
<dbReference type="NCBIfam" id="TIGR00728">
    <property type="entry name" value="OPT_sfam"/>
    <property type="match status" value="1"/>
</dbReference>
<feature type="transmembrane region" description="Helical" evidence="9">
    <location>
        <begin position="283"/>
        <end position="314"/>
    </location>
</feature>
<dbReference type="GO" id="GO:0015031">
    <property type="term" value="P:protein transport"/>
    <property type="evidence" value="ECO:0007669"/>
    <property type="project" value="UniProtKB-KW"/>
</dbReference>
<dbReference type="GeneID" id="63839354"/>
<keyword evidence="5" id="KW-0571">Peptide transport</keyword>
<dbReference type="GO" id="GO:0016020">
    <property type="term" value="C:membrane"/>
    <property type="evidence" value="ECO:0007669"/>
    <property type="project" value="UniProtKB-SubCell"/>
</dbReference>
<evidence type="ECO:0000256" key="3">
    <source>
        <dbReference type="ARBA" id="ARBA00022448"/>
    </source>
</evidence>
<dbReference type="NCBIfam" id="TIGR00727">
    <property type="entry name" value="ISP4_OPT"/>
    <property type="match status" value="1"/>
</dbReference>
<dbReference type="OrthoDB" id="9986677at2759"/>
<feature type="transmembrane region" description="Helical" evidence="9">
    <location>
        <begin position="431"/>
        <end position="451"/>
    </location>
</feature>
<feature type="transmembrane region" description="Helical" evidence="9">
    <location>
        <begin position="665"/>
        <end position="682"/>
    </location>
</feature>
<evidence type="ECO:0000256" key="6">
    <source>
        <dbReference type="ARBA" id="ARBA00022927"/>
    </source>
</evidence>
<accession>A0A9P4Y1S5</accession>
<reference evidence="10" key="1">
    <citation type="journal article" date="2020" name="Phytopathology">
        <title>Genome sequence of the chestnut blight fungus Cryphonectria parasitica EP155: A fundamental resource for an archetypical invasive plant pathogen.</title>
        <authorList>
            <person name="Crouch J.A."/>
            <person name="Dawe A."/>
            <person name="Aerts A."/>
            <person name="Barry K."/>
            <person name="Churchill A.C.L."/>
            <person name="Grimwood J."/>
            <person name="Hillman B."/>
            <person name="Milgroom M.G."/>
            <person name="Pangilinan J."/>
            <person name="Smith M."/>
            <person name="Salamov A."/>
            <person name="Schmutz J."/>
            <person name="Yadav J."/>
            <person name="Grigoriev I.V."/>
            <person name="Nuss D."/>
        </authorList>
    </citation>
    <scope>NUCLEOTIDE SEQUENCE</scope>
    <source>
        <strain evidence="10">EP155</strain>
    </source>
</reference>